<feature type="transmembrane region" description="Helical" evidence="7">
    <location>
        <begin position="358"/>
        <end position="376"/>
    </location>
</feature>
<keyword evidence="2 7" id="KW-0813">Transport</keyword>
<accession>A0A024GR12</accession>
<protein>
    <recommendedName>
        <fullName evidence="7">Amino acid transporter</fullName>
    </recommendedName>
</protein>
<evidence type="ECO:0000256" key="4">
    <source>
        <dbReference type="ARBA" id="ARBA00022692"/>
    </source>
</evidence>
<comment type="similarity">
    <text evidence="7">Belongs to the dicarboxylate/amino acid:cation symporter (DAACS) (TC 2.A.23) family.</text>
</comment>
<keyword evidence="3" id="KW-1003">Cell membrane</keyword>
<evidence type="ECO:0000313" key="9">
    <source>
        <dbReference type="EMBL" id="CCI49173.1"/>
    </source>
</evidence>
<feature type="region of interest" description="Disordered" evidence="8">
    <location>
        <begin position="1"/>
        <end position="22"/>
    </location>
</feature>
<keyword evidence="4 7" id="KW-0812">Transmembrane</keyword>
<dbReference type="OrthoDB" id="5877963at2759"/>
<feature type="transmembrane region" description="Helical" evidence="7">
    <location>
        <begin position="263"/>
        <end position="279"/>
    </location>
</feature>
<keyword evidence="5 7" id="KW-1133">Transmembrane helix</keyword>
<dbReference type="InterPro" id="IPR036458">
    <property type="entry name" value="Na:dicarbo_symporter_sf"/>
</dbReference>
<feature type="transmembrane region" description="Helical" evidence="7">
    <location>
        <begin position="82"/>
        <end position="106"/>
    </location>
</feature>
<evidence type="ECO:0000256" key="2">
    <source>
        <dbReference type="ARBA" id="ARBA00022448"/>
    </source>
</evidence>
<feature type="transmembrane region" description="Helical" evidence="7">
    <location>
        <begin position="314"/>
        <end position="338"/>
    </location>
</feature>
<comment type="subcellular location">
    <subcellularLocation>
        <location evidence="1">Cell membrane</location>
        <topology evidence="1">Multi-pass membrane protein</topology>
    </subcellularLocation>
    <subcellularLocation>
        <location evidence="7">Membrane</location>
        <topology evidence="7">Multi-pass membrane protein</topology>
    </subcellularLocation>
</comment>
<dbReference type="PANTHER" id="PTHR42865">
    <property type="entry name" value="PROTON/GLUTAMATE-ASPARTATE SYMPORTER"/>
    <property type="match status" value="1"/>
</dbReference>
<evidence type="ECO:0000256" key="6">
    <source>
        <dbReference type="ARBA" id="ARBA00023136"/>
    </source>
</evidence>
<dbReference type="Gene3D" id="1.10.3860.10">
    <property type="entry name" value="Sodium:dicarboxylate symporter"/>
    <property type="match status" value="1"/>
</dbReference>
<dbReference type="InterPro" id="IPR001991">
    <property type="entry name" value="Na-dicarboxylate_symporter"/>
</dbReference>
<dbReference type="EMBL" id="CAIX01000280">
    <property type="protein sequence ID" value="CCI49173.1"/>
    <property type="molecule type" value="Genomic_DNA"/>
</dbReference>
<dbReference type="InParanoid" id="A0A024GR12"/>
<dbReference type="Pfam" id="PF00375">
    <property type="entry name" value="SDF"/>
    <property type="match status" value="1"/>
</dbReference>
<proteinExistence type="inferred from homology"/>
<dbReference type="STRING" id="65357.A0A024GR12"/>
<evidence type="ECO:0000256" key="7">
    <source>
        <dbReference type="RuleBase" id="RU361216"/>
    </source>
</evidence>
<evidence type="ECO:0000256" key="8">
    <source>
        <dbReference type="SAM" id="MobiDB-lite"/>
    </source>
</evidence>
<feature type="transmembrane region" description="Helical" evidence="7">
    <location>
        <begin position="457"/>
        <end position="479"/>
    </location>
</feature>
<dbReference type="PRINTS" id="PR00173">
    <property type="entry name" value="EDTRNSPORT"/>
</dbReference>
<evidence type="ECO:0000256" key="3">
    <source>
        <dbReference type="ARBA" id="ARBA00022475"/>
    </source>
</evidence>
<name>A0A024GR12_9STRA</name>
<comment type="caution">
    <text evidence="9">The sequence shown here is derived from an EMBL/GenBank/DDBJ whole genome shotgun (WGS) entry which is preliminary data.</text>
</comment>
<dbReference type="AlphaFoldDB" id="A0A024GR12"/>
<dbReference type="GO" id="GO:0015293">
    <property type="term" value="F:symporter activity"/>
    <property type="evidence" value="ECO:0007669"/>
    <property type="project" value="UniProtKB-UniRule"/>
</dbReference>
<feature type="transmembrane region" description="Helical" evidence="7">
    <location>
        <begin position="228"/>
        <end position="251"/>
    </location>
</feature>
<evidence type="ECO:0000256" key="5">
    <source>
        <dbReference type="ARBA" id="ARBA00022989"/>
    </source>
</evidence>
<keyword evidence="7" id="KW-0769">Symport</keyword>
<dbReference type="Proteomes" id="UP000053237">
    <property type="component" value="Unassembled WGS sequence"/>
</dbReference>
<organism evidence="9 10">
    <name type="scientific">Albugo candida</name>
    <dbReference type="NCBI Taxonomy" id="65357"/>
    <lineage>
        <taxon>Eukaryota</taxon>
        <taxon>Sar</taxon>
        <taxon>Stramenopiles</taxon>
        <taxon>Oomycota</taxon>
        <taxon>Peronosporomycetes</taxon>
        <taxon>Albuginales</taxon>
        <taxon>Albuginaceae</taxon>
        <taxon>Albugo</taxon>
    </lineage>
</organism>
<keyword evidence="6 7" id="KW-0472">Membrane</keyword>
<feature type="transmembrane region" description="Helical" evidence="7">
    <location>
        <begin position="397"/>
        <end position="416"/>
    </location>
</feature>
<sequence>MPTTHDREFEQNDGHGNIDRDNHSSGMNVYDLIASPYMLHARTNAIIVFIAAFVGALCGLLLSKHSVDSTYILWIGLPGELFIDALTCLITPMIFSNVVTSIGELWMASKAVHVGRRAIWYFAGTSLMSSIIGTVTGYLFSPFFVFHIGGHRESKPAQLGFRCFDGSRLHQLVDGSIRCMNFTSMKKSSIFTLSGTSYFTFVNQEKVAIVPSTEQLTLFMSDLIPSNVFSAFADNAIGFISFAVIFGVGLLKARKTSSDEDNYILLLINQASIIIILLVTAVVRLMPIAVASLMAASIAKGGESSSILTLLCSLGYMVLALLSGLATSTFGFMGVLYYLTTRQSVWTLTKQLFPAHKFVFGCSSSIATLPITMRCLDELHQISRPLSRFVLTLSTTCNLNGTAVYMPLMCIFMATVNGNEEYLNVVTYILFALVGAISSFCVAPVPHSGLVMLLSVWRLLFAGPPPAIFPVIAGIDWILDWLRAVSNITNNAIITCIIANEDKGSLNIENSAMDM</sequence>
<feature type="transmembrane region" description="Helical" evidence="7">
    <location>
        <begin position="45"/>
        <end position="62"/>
    </location>
</feature>
<evidence type="ECO:0000313" key="10">
    <source>
        <dbReference type="Proteomes" id="UP000053237"/>
    </source>
</evidence>
<evidence type="ECO:0000256" key="1">
    <source>
        <dbReference type="ARBA" id="ARBA00004651"/>
    </source>
</evidence>
<keyword evidence="10" id="KW-1185">Reference proteome</keyword>
<reference evidence="9 10" key="1">
    <citation type="submission" date="2012-05" db="EMBL/GenBank/DDBJ databases">
        <title>Recombination and specialization in a pathogen metapopulation.</title>
        <authorList>
            <person name="Gardiner A."/>
            <person name="Kemen E."/>
            <person name="Schultz-Larsen T."/>
            <person name="MacLean D."/>
            <person name="Van Oosterhout C."/>
            <person name="Jones J.D.G."/>
        </authorList>
    </citation>
    <scope>NUCLEOTIDE SEQUENCE [LARGE SCALE GENOMIC DNA]</scope>
    <source>
        <strain evidence="9 10">Ac Nc2</strain>
    </source>
</reference>
<dbReference type="SUPFAM" id="SSF118215">
    <property type="entry name" value="Proton glutamate symport protein"/>
    <property type="match status" value="1"/>
</dbReference>
<dbReference type="GO" id="GO:0005886">
    <property type="term" value="C:plasma membrane"/>
    <property type="evidence" value="ECO:0007669"/>
    <property type="project" value="UniProtKB-SubCell"/>
</dbReference>
<gene>
    <name evidence="9" type="ORF">BN9_104550</name>
</gene>
<feature type="transmembrane region" description="Helical" evidence="7">
    <location>
        <begin position="118"/>
        <end position="140"/>
    </location>
</feature>
<feature type="transmembrane region" description="Helical" evidence="7">
    <location>
        <begin position="422"/>
        <end position="445"/>
    </location>
</feature>
<dbReference type="PANTHER" id="PTHR42865:SF7">
    <property type="entry name" value="PROTON_GLUTAMATE-ASPARTATE SYMPORTER"/>
    <property type="match status" value="1"/>
</dbReference>